<evidence type="ECO:0000313" key="2">
    <source>
        <dbReference type="Proteomes" id="UP000476934"/>
    </source>
</evidence>
<comment type="caution">
    <text evidence="1">The sequence shown here is derived from an EMBL/GenBank/DDBJ whole genome shotgun (WGS) entry which is preliminary data.</text>
</comment>
<dbReference type="AlphaFoldDB" id="A0A6M0P7P9"/>
<sequence>MEMMNYFEGKTLTGLVPDNIENDVKSIFTVYEVCVLPNKQVIVKVPKVEYEKVAEFNDKVKKILLQVKEKNSVLAEKLARRHRVI</sequence>
<keyword evidence="2" id="KW-1185">Reference proteome</keyword>
<gene>
    <name evidence="1" type="ORF">G4D61_11205</name>
</gene>
<protein>
    <submittedName>
        <fullName evidence="1">Uncharacterized protein</fullName>
    </submittedName>
</protein>
<reference evidence="1 2" key="1">
    <citation type="submission" date="2020-03" db="EMBL/GenBank/DDBJ databases">
        <title>Bacillus aquiflavi sp. nov., isolated from yellow water of strong flavor Chinese baijiu in Yibin region of China.</title>
        <authorList>
            <person name="Xie J."/>
        </authorList>
    </citation>
    <scope>NUCLEOTIDE SEQUENCE [LARGE SCALE GENOMIC DNA]</scope>
    <source>
        <strain evidence="1 2">Gsoil 114</strain>
    </source>
</reference>
<accession>A0A6M0P7P9</accession>
<name>A0A6M0P7P9_9BACI</name>
<dbReference type="Proteomes" id="UP000476934">
    <property type="component" value="Unassembled WGS sequence"/>
</dbReference>
<dbReference type="RefSeq" id="WP_163173966.1">
    <property type="nucleotide sequence ID" value="NZ_JAAIWK010000017.1"/>
</dbReference>
<evidence type="ECO:0000313" key="1">
    <source>
        <dbReference type="EMBL" id="NEY20523.1"/>
    </source>
</evidence>
<organism evidence="1 2">
    <name type="scientific">Heyndrickxia ginsengihumi</name>
    <dbReference type="NCBI Taxonomy" id="363870"/>
    <lineage>
        <taxon>Bacteria</taxon>
        <taxon>Bacillati</taxon>
        <taxon>Bacillota</taxon>
        <taxon>Bacilli</taxon>
        <taxon>Bacillales</taxon>
        <taxon>Bacillaceae</taxon>
        <taxon>Heyndrickxia</taxon>
    </lineage>
</organism>
<proteinExistence type="predicted"/>
<dbReference type="EMBL" id="JAAIWK010000017">
    <property type="protein sequence ID" value="NEY20523.1"/>
    <property type="molecule type" value="Genomic_DNA"/>
</dbReference>